<dbReference type="PANTHER" id="PTHR10683:SF40">
    <property type="entry name" value="FRUCTOSE-6-PHOSPHATE ALDOLASE 1-RELATED"/>
    <property type="match status" value="1"/>
</dbReference>
<evidence type="ECO:0000256" key="3">
    <source>
        <dbReference type="ARBA" id="ARBA00023270"/>
    </source>
</evidence>
<dbReference type="Proteomes" id="UP000203676">
    <property type="component" value="Segment"/>
</dbReference>
<evidence type="ECO:0000256" key="2">
    <source>
        <dbReference type="ARBA" id="ARBA00022490"/>
    </source>
</evidence>
<accession>M4SIN4</accession>
<evidence type="ECO:0000313" key="4">
    <source>
        <dbReference type="EMBL" id="AGH56187.1"/>
    </source>
</evidence>
<dbReference type="Pfam" id="PF00923">
    <property type="entry name" value="TAL_FSA"/>
    <property type="match status" value="1"/>
</dbReference>
<dbReference type="OrthoDB" id="8715at10239"/>
<dbReference type="GO" id="GO:0005975">
    <property type="term" value="P:carbohydrate metabolic process"/>
    <property type="evidence" value="ECO:0007669"/>
    <property type="project" value="InterPro"/>
</dbReference>
<dbReference type="SUPFAM" id="SSF51569">
    <property type="entry name" value="Aldolase"/>
    <property type="match status" value="1"/>
</dbReference>
<dbReference type="GO" id="GO:0016832">
    <property type="term" value="F:aldehyde-lyase activity"/>
    <property type="evidence" value="ECO:0007669"/>
    <property type="project" value="InterPro"/>
</dbReference>
<gene>
    <name evidence="4" type="ORF">CPRG_00103</name>
</gene>
<dbReference type="PANTHER" id="PTHR10683">
    <property type="entry name" value="TRANSALDOLASE"/>
    <property type="match status" value="1"/>
</dbReference>
<name>M4SIN4_9CAUD</name>
<reference evidence="4 5" key="1">
    <citation type="submission" date="2010-11" db="EMBL/GenBank/DDBJ databases">
        <title>The Genome Sequence of Cyanophage Syn30.</title>
        <authorList>
            <consortium name="The Broad Institute Genome Sequencing Platform"/>
            <person name="Henn M.R."/>
            <person name="Sullivan M.S."/>
            <person name="Osburne M.S."/>
            <person name="Levin J."/>
            <person name="Malboeuf C."/>
            <person name="Casali M."/>
            <person name="Russ C."/>
            <person name="Lennon N."/>
            <person name="Chapman S.B."/>
            <person name="Erlich R."/>
            <person name="Young S.K."/>
            <person name="Yandava C."/>
            <person name="Zeng Q."/>
            <person name="Alvarado L."/>
            <person name="Anderson S."/>
            <person name="Berlin A."/>
            <person name="Chen Z."/>
            <person name="Freedman E."/>
            <person name="Gellesch M."/>
            <person name="Goldberg J."/>
            <person name="Green L."/>
            <person name="Griggs A."/>
            <person name="Gujja S."/>
            <person name="Heilman E.R."/>
            <person name="Heiman D."/>
            <person name="Hollinger A."/>
            <person name="Howarth C."/>
            <person name="Larson L."/>
            <person name="Mehta T."/>
            <person name="Pearson M."/>
            <person name="Roberts A."/>
            <person name="Ryan E."/>
            <person name="Saif S."/>
            <person name="Shea T."/>
            <person name="Shenoy N."/>
            <person name="Sisk P."/>
            <person name="Stolte C."/>
            <person name="Sykes S."/>
            <person name="White J."/>
            <person name="Yu Q."/>
            <person name="Coleman M.L."/>
            <person name="Huang K.H."/>
            <person name="Weigele P.R."/>
            <person name="DeFrancesco A.S."/>
            <person name="Kern S.E."/>
            <person name="Thompson L.R."/>
            <person name="Fu R."/>
            <person name="Hombeck B."/>
            <person name="Chisholm S.W."/>
            <person name="Haas B."/>
            <person name="Nusbaum C."/>
            <person name="Birren B."/>
        </authorList>
    </citation>
    <scope>NUCLEOTIDE SEQUENCE [LARGE SCALE GENOMIC DNA]</scope>
    <source>
        <strain evidence="4 5">Syn30</strain>
    </source>
</reference>
<dbReference type="InterPro" id="IPR001585">
    <property type="entry name" value="TAL/FSA"/>
</dbReference>
<dbReference type="EMBL" id="HQ634189">
    <property type="protein sequence ID" value="AGH56187.1"/>
    <property type="molecule type" value="Genomic_DNA"/>
</dbReference>
<protein>
    <submittedName>
        <fullName evidence="4">Translaldolase</fullName>
    </submittedName>
</protein>
<dbReference type="RefSeq" id="YP_007877867.1">
    <property type="nucleotide sequence ID" value="NC_021072.1"/>
</dbReference>
<dbReference type="KEGG" id="vg:15312293"/>
<dbReference type="PROSITE" id="PS01054">
    <property type="entry name" value="TRANSALDOLASE_1"/>
    <property type="match status" value="1"/>
</dbReference>
<dbReference type="CDD" id="cd00956">
    <property type="entry name" value="Transaldolase_FSA"/>
    <property type="match status" value="1"/>
</dbReference>
<keyword evidence="3" id="KW-0704">Schiff base</keyword>
<organism evidence="4 5">
    <name type="scientific">Synechococcus phage Syn30</name>
    <dbReference type="NCBI Taxonomy" id="536474"/>
    <lineage>
        <taxon>Viruses</taxon>
        <taxon>Duplodnaviria</taxon>
        <taxon>Heunggongvirae</taxon>
        <taxon>Uroviricota</taxon>
        <taxon>Caudoviricetes</taxon>
        <taxon>Pantevenvirales</taxon>
        <taxon>Kyanoviridae</taxon>
        <taxon>Leucotheavirus</taxon>
        <taxon>Leucotheavirus syn30</taxon>
    </lineage>
</organism>
<sequence length="221" mass="24135">MKLFLDCSDADLIANAFETGLIDGVTTNPSLMRKAGQDPIEVIKEISNIFPWDASISAEVVGETAEEMLDMADDYLEIGPNITIKVPCTPEGLKACRDLANEDVNVNVTLIFSTAQAILASKAGATYVSPFVGRVYDQSFDGIKLIEDIADVFATHEVKTRVLAASIRDVGQVASAFKVGADICTLPVKLFHGMYKHVLTDKGLESFDKDWRELRQCLEVT</sequence>
<dbReference type="PROSITE" id="PS00958">
    <property type="entry name" value="TRANSALDOLASE_2"/>
    <property type="match status" value="1"/>
</dbReference>
<proteinExistence type="predicted"/>
<evidence type="ECO:0000313" key="5">
    <source>
        <dbReference type="Proteomes" id="UP000203676"/>
    </source>
</evidence>
<dbReference type="GeneID" id="15312293"/>
<dbReference type="InterPro" id="IPR013785">
    <property type="entry name" value="Aldolase_TIM"/>
</dbReference>
<dbReference type="FunFam" id="3.20.20.70:FF:000018">
    <property type="entry name" value="Probable transaldolase"/>
    <property type="match status" value="1"/>
</dbReference>
<dbReference type="InterPro" id="IPR033919">
    <property type="entry name" value="TSA/FSA_arc/bac"/>
</dbReference>
<dbReference type="InterPro" id="IPR018225">
    <property type="entry name" value="Transaldolase_AS"/>
</dbReference>
<keyword evidence="2" id="KW-0963">Cytoplasm</keyword>
<comment type="subcellular location">
    <subcellularLocation>
        <location evidence="1">Cytoplasm</location>
    </subcellularLocation>
</comment>
<dbReference type="Gene3D" id="3.20.20.70">
    <property type="entry name" value="Aldolase class I"/>
    <property type="match status" value="1"/>
</dbReference>
<keyword evidence="5" id="KW-1185">Reference proteome</keyword>
<evidence type="ECO:0000256" key="1">
    <source>
        <dbReference type="ARBA" id="ARBA00004496"/>
    </source>
</evidence>